<dbReference type="EMBL" id="CP047588">
    <property type="protein sequence ID" value="QIE02152.1"/>
    <property type="molecule type" value="Genomic_DNA"/>
</dbReference>
<feature type="transmembrane region" description="Helical" evidence="9">
    <location>
        <begin position="159"/>
        <end position="179"/>
    </location>
</feature>
<dbReference type="InterPro" id="IPR000537">
    <property type="entry name" value="UbiA_prenyltransferase"/>
</dbReference>
<organism evidence="10 11">
    <name type="scientific">Buchnera aphidicola subsp. Uroleucon sonchi</name>
    <dbReference type="NCBI Taxonomy" id="118118"/>
    <lineage>
        <taxon>Bacteria</taxon>
        <taxon>Pseudomonadati</taxon>
        <taxon>Pseudomonadota</taxon>
        <taxon>Gammaproteobacteria</taxon>
        <taxon>Enterobacterales</taxon>
        <taxon>Erwiniaceae</taxon>
        <taxon>Buchnera</taxon>
    </lineage>
</organism>
<keyword evidence="2 9" id="KW-1003">Cell membrane</keyword>
<protein>
    <recommendedName>
        <fullName evidence="9">Protoheme IX farnesyltransferase</fullName>
        <ecNumber evidence="9">2.5.1.141</ecNumber>
    </recommendedName>
    <alternativeName>
        <fullName evidence="9">Heme B farnesyltransferase</fullName>
    </alternativeName>
    <alternativeName>
        <fullName evidence="9">Heme O synthase</fullName>
    </alternativeName>
</protein>
<accession>A0A6C1FH96</accession>
<keyword evidence="7 9" id="KW-0472">Membrane</keyword>
<dbReference type="RefSeq" id="WP_163119516.1">
    <property type="nucleotide sequence ID" value="NZ_CP047588.1"/>
</dbReference>
<keyword evidence="3 9" id="KW-0808">Transferase</keyword>
<feature type="transmembrane region" description="Helical" evidence="9">
    <location>
        <begin position="80"/>
        <end position="103"/>
    </location>
</feature>
<dbReference type="NCBIfam" id="NF003348">
    <property type="entry name" value="PRK04375.1-1"/>
    <property type="match status" value="1"/>
</dbReference>
<dbReference type="GO" id="GO:0005886">
    <property type="term" value="C:plasma membrane"/>
    <property type="evidence" value="ECO:0007669"/>
    <property type="project" value="UniProtKB-SubCell"/>
</dbReference>
<evidence type="ECO:0000313" key="11">
    <source>
        <dbReference type="Proteomes" id="UP000502958"/>
    </source>
</evidence>
<dbReference type="Pfam" id="PF01040">
    <property type="entry name" value="UbiA"/>
    <property type="match status" value="1"/>
</dbReference>
<evidence type="ECO:0000256" key="6">
    <source>
        <dbReference type="ARBA" id="ARBA00023133"/>
    </source>
</evidence>
<evidence type="ECO:0000313" key="10">
    <source>
        <dbReference type="EMBL" id="QIE02152.1"/>
    </source>
</evidence>
<evidence type="ECO:0000256" key="1">
    <source>
        <dbReference type="ARBA" id="ARBA00004141"/>
    </source>
</evidence>
<feature type="transmembrane region" description="Helical" evidence="9">
    <location>
        <begin position="109"/>
        <end position="126"/>
    </location>
</feature>
<dbReference type="InterPro" id="IPR030470">
    <property type="entry name" value="UbiA_prenylTrfase_CS"/>
</dbReference>
<comment type="function">
    <text evidence="9">Converts heme B (protoheme IX) to heme O by substitution of the vinyl group on carbon 2 of heme B porphyrin ring with a hydroxyethyl farnesyl side group.</text>
</comment>
<dbReference type="Proteomes" id="UP000502958">
    <property type="component" value="Chromosome"/>
</dbReference>
<feature type="transmembrane region" description="Helical" evidence="9">
    <location>
        <begin position="208"/>
        <end position="225"/>
    </location>
</feature>
<comment type="miscellaneous">
    <text evidence="9">Carbon 2 of the heme B porphyrin ring is defined according to the Fischer nomenclature.</text>
</comment>
<dbReference type="PANTHER" id="PTHR43448">
    <property type="entry name" value="PROTOHEME IX FARNESYLTRANSFERASE, MITOCHONDRIAL"/>
    <property type="match status" value="1"/>
</dbReference>
<keyword evidence="6 9" id="KW-0350">Heme biosynthesis</keyword>
<dbReference type="EC" id="2.5.1.141" evidence="9"/>
<comment type="subcellular location">
    <subcellularLocation>
        <location evidence="9">Cell membrane</location>
        <topology evidence="9">Multi-pass membrane protein</topology>
    </subcellularLocation>
    <subcellularLocation>
        <location evidence="1">Membrane</location>
        <topology evidence="1">Multi-pass membrane protein</topology>
    </subcellularLocation>
</comment>
<name>A0A6C1FH96_BUCUN</name>
<dbReference type="PROSITE" id="PS00943">
    <property type="entry name" value="UBIA"/>
    <property type="match status" value="1"/>
</dbReference>
<feature type="transmembrane region" description="Helical" evidence="9">
    <location>
        <begin position="35"/>
        <end position="59"/>
    </location>
</feature>
<sequence length="284" mass="32998">MFKIYLEIVKPKIVIGNIILIIGSFLFASRHSVDVWLLTYTILGGSFIIASACVLNNLIDRDIDQKMIRTKNRVLSRNIISFKYALIFAIFLSVLGCLILIYLVNYLSMIVSIFGFLVYVVLYTCIYKRRSIYSTFIGSFSGSTPSTIGYVAVTNQIDLCAILLFIILIFWQMSHFYAISIFRKTDYQNANIPLFSVVKGILITQKHIFFYIFCFTVCSSLLTFLGYLSYIFLFLSSIIHLTWLFLSYCNVRKKYYQINAYQLFFYSIIVICIFNFLIAIDKYF</sequence>
<dbReference type="NCBIfam" id="TIGR01473">
    <property type="entry name" value="cyoE_ctaB"/>
    <property type="match status" value="1"/>
</dbReference>
<proteinExistence type="inferred from homology"/>
<dbReference type="Gene3D" id="1.10.357.140">
    <property type="entry name" value="UbiA prenyltransferase"/>
    <property type="match status" value="1"/>
</dbReference>
<feature type="transmembrane region" description="Helical" evidence="9">
    <location>
        <begin position="12"/>
        <end position="29"/>
    </location>
</feature>
<comment type="pathway">
    <text evidence="9">Porphyrin-containing compound metabolism; heme O biosynthesis; heme O from protoheme: step 1/1.</text>
</comment>
<comment type="catalytic activity">
    <reaction evidence="8 9">
        <text>heme b + (2E,6E)-farnesyl diphosphate + H2O = Fe(II)-heme o + diphosphate</text>
        <dbReference type="Rhea" id="RHEA:28070"/>
        <dbReference type="ChEBI" id="CHEBI:15377"/>
        <dbReference type="ChEBI" id="CHEBI:33019"/>
        <dbReference type="ChEBI" id="CHEBI:60344"/>
        <dbReference type="ChEBI" id="CHEBI:60530"/>
        <dbReference type="ChEBI" id="CHEBI:175763"/>
        <dbReference type="EC" id="2.5.1.141"/>
    </reaction>
</comment>
<feature type="transmembrane region" description="Helical" evidence="9">
    <location>
        <begin position="263"/>
        <end position="280"/>
    </location>
</feature>
<feature type="transmembrane region" description="Helical" evidence="9">
    <location>
        <begin position="231"/>
        <end position="251"/>
    </location>
</feature>
<evidence type="ECO:0000256" key="2">
    <source>
        <dbReference type="ARBA" id="ARBA00022475"/>
    </source>
</evidence>
<keyword evidence="5 9" id="KW-1133">Transmembrane helix</keyword>
<reference evidence="10 11" key="1">
    <citation type="submission" date="2020-01" db="EMBL/GenBank/DDBJ databases">
        <title>Complete genome of Buchnera aphidicola isolated from Chaitophorus populeti.</title>
        <authorList>
            <person name="Park J."/>
            <person name="Xi H."/>
        </authorList>
    </citation>
    <scope>NUCLEOTIDE SEQUENCE [LARGE SCALE GENOMIC DNA]</scope>
    <source>
        <strain evidence="10 11">UsonBac</strain>
    </source>
</reference>
<evidence type="ECO:0000256" key="8">
    <source>
        <dbReference type="ARBA" id="ARBA00047690"/>
    </source>
</evidence>
<dbReference type="HAMAP" id="MF_00154">
    <property type="entry name" value="CyoE_CtaB"/>
    <property type="match status" value="1"/>
</dbReference>
<dbReference type="UniPathway" id="UPA00834">
    <property type="reaction ID" value="UER00712"/>
</dbReference>
<evidence type="ECO:0000256" key="5">
    <source>
        <dbReference type="ARBA" id="ARBA00022989"/>
    </source>
</evidence>
<evidence type="ECO:0000256" key="9">
    <source>
        <dbReference type="HAMAP-Rule" id="MF_00154"/>
    </source>
</evidence>
<feature type="transmembrane region" description="Helical" evidence="9">
    <location>
        <begin position="133"/>
        <end position="153"/>
    </location>
</feature>
<dbReference type="PANTHER" id="PTHR43448:SF2">
    <property type="entry name" value="PROTOHEME IX FARNESYLTRANSFERASE, MITOCHONDRIAL"/>
    <property type="match status" value="1"/>
</dbReference>
<comment type="similarity">
    <text evidence="9">Belongs to the UbiA prenyltransferase family. Protoheme IX farnesyltransferase subfamily.</text>
</comment>
<dbReference type="AlphaFoldDB" id="A0A6C1FH96"/>
<dbReference type="InterPro" id="IPR006369">
    <property type="entry name" value="Protohaem_IX_farnesylTrfase"/>
</dbReference>
<dbReference type="GO" id="GO:0048034">
    <property type="term" value="P:heme O biosynthetic process"/>
    <property type="evidence" value="ECO:0007669"/>
    <property type="project" value="UniProtKB-UniRule"/>
</dbReference>
<gene>
    <name evidence="9 10" type="primary">cyoE</name>
    <name evidence="10" type="ORF">GUU85_02190</name>
</gene>
<dbReference type="InterPro" id="IPR044878">
    <property type="entry name" value="UbiA_sf"/>
</dbReference>
<dbReference type="CDD" id="cd13957">
    <property type="entry name" value="PT_UbiA_Cox10"/>
    <property type="match status" value="1"/>
</dbReference>
<evidence type="ECO:0000256" key="4">
    <source>
        <dbReference type="ARBA" id="ARBA00022692"/>
    </source>
</evidence>
<evidence type="ECO:0000256" key="3">
    <source>
        <dbReference type="ARBA" id="ARBA00022679"/>
    </source>
</evidence>
<keyword evidence="4 9" id="KW-0812">Transmembrane</keyword>
<dbReference type="GO" id="GO:0008495">
    <property type="term" value="F:protoheme IX farnesyltransferase activity"/>
    <property type="evidence" value="ECO:0007669"/>
    <property type="project" value="UniProtKB-UniRule"/>
</dbReference>
<evidence type="ECO:0000256" key="7">
    <source>
        <dbReference type="ARBA" id="ARBA00023136"/>
    </source>
</evidence>